<keyword evidence="1" id="KW-1133">Transmembrane helix</keyword>
<dbReference type="AlphaFoldDB" id="A0A246J7A5"/>
<dbReference type="RefSeq" id="WP_088385933.1">
    <property type="nucleotide sequence ID" value="NZ_NIOF01000007.1"/>
</dbReference>
<feature type="transmembrane region" description="Helical" evidence="1">
    <location>
        <begin position="312"/>
        <end position="336"/>
    </location>
</feature>
<feature type="transmembrane region" description="Helical" evidence="1">
    <location>
        <begin position="366"/>
        <end position="386"/>
    </location>
</feature>
<feature type="transmembrane region" description="Helical" evidence="1">
    <location>
        <begin position="27"/>
        <end position="43"/>
    </location>
</feature>
<feature type="transmembrane region" description="Helical" evidence="1">
    <location>
        <begin position="117"/>
        <end position="135"/>
    </location>
</feature>
<feature type="transmembrane region" description="Helical" evidence="1">
    <location>
        <begin position="94"/>
        <end position="111"/>
    </location>
</feature>
<protein>
    <submittedName>
        <fullName evidence="2">Uncharacterized protein</fullName>
    </submittedName>
</protein>
<name>A0A246J7A5_9BURK</name>
<feature type="transmembrane region" description="Helical" evidence="1">
    <location>
        <begin position="277"/>
        <end position="300"/>
    </location>
</feature>
<feature type="transmembrane region" description="Helical" evidence="1">
    <location>
        <begin position="398"/>
        <end position="417"/>
    </location>
</feature>
<evidence type="ECO:0000256" key="1">
    <source>
        <dbReference type="SAM" id="Phobius"/>
    </source>
</evidence>
<sequence>MSAVLPSPGLGGHAAVLGVTWRKLRRLWWLLLPLAGITALATMRSASAAFVTFFIAAAIGLQFVWWSAATALAGQNHPLAARLVPGQVRQLRETAVALFLLLAVLGGLAMHQVMGDALAWTMVAGAAMLVFAAALRWPALWILMWLVPSVLLSLLRGTVAWQMFLGMMTDWHQRQPIVQTALVMIALCALLWRTFQDGGTAHARHWTAARQLREVMMTNGGAKGGWPDGRLGMALKRFFQWGRPFWFDHLLRTARPTADSVAARAEVATLRGLHWSVYGSSSAMVLGALLLGEAVLLLVVEPGRASQAIQGALPGVSIGLMSSLMGPLFGIGGTLYQTRHEQALLLLVPGMPRGPSLNRVLARRQLGHYLAMWAVGVGMMTLMWALAPEAAEGASRKALIGLHFAAVALPCGVLMWRDWSRQGAPSGQHVALMTLGMLVLMGLSAMASVMMEFSPWWPVAGSAILTVALVAWRWPALRDMVPFWPVGRDA</sequence>
<dbReference type="OrthoDB" id="8887481at2"/>
<organism evidence="2 3">
    <name type="scientific">Roseateles aquatilis</name>
    <dbReference type="NCBI Taxonomy" id="431061"/>
    <lineage>
        <taxon>Bacteria</taxon>
        <taxon>Pseudomonadati</taxon>
        <taxon>Pseudomonadota</taxon>
        <taxon>Betaproteobacteria</taxon>
        <taxon>Burkholderiales</taxon>
        <taxon>Sphaerotilaceae</taxon>
        <taxon>Roseateles</taxon>
    </lineage>
</organism>
<dbReference type="Proteomes" id="UP000197468">
    <property type="component" value="Unassembled WGS sequence"/>
</dbReference>
<feature type="transmembrane region" description="Helical" evidence="1">
    <location>
        <begin position="142"/>
        <end position="164"/>
    </location>
</feature>
<feature type="transmembrane region" description="Helical" evidence="1">
    <location>
        <begin position="49"/>
        <end position="73"/>
    </location>
</feature>
<keyword evidence="3" id="KW-1185">Reference proteome</keyword>
<gene>
    <name evidence="2" type="ORF">CDN99_16250</name>
</gene>
<evidence type="ECO:0000313" key="3">
    <source>
        <dbReference type="Proteomes" id="UP000197468"/>
    </source>
</evidence>
<feature type="transmembrane region" description="Helical" evidence="1">
    <location>
        <begin position="429"/>
        <end position="450"/>
    </location>
</feature>
<proteinExistence type="predicted"/>
<keyword evidence="1" id="KW-0472">Membrane</keyword>
<accession>A0A246J7A5</accession>
<evidence type="ECO:0000313" key="2">
    <source>
        <dbReference type="EMBL" id="OWQ88409.1"/>
    </source>
</evidence>
<feature type="transmembrane region" description="Helical" evidence="1">
    <location>
        <begin position="456"/>
        <end position="474"/>
    </location>
</feature>
<dbReference type="EMBL" id="NIOF01000007">
    <property type="protein sequence ID" value="OWQ88409.1"/>
    <property type="molecule type" value="Genomic_DNA"/>
</dbReference>
<reference evidence="2 3" key="1">
    <citation type="journal article" date="2008" name="Int. J. Syst. Evol. Microbiol.">
        <title>Description of Roseateles aquatilis sp. nov. and Roseateles terrae sp. nov., in the class Betaproteobacteria, and emended description of the genus Roseateles.</title>
        <authorList>
            <person name="Gomila M."/>
            <person name="Bowien B."/>
            <person name="Falsen E."/>
            <person name="Moore E.R."/>
            <person name="Lalucat J."/>
        </authorList>
    </citation>
    <scope>NUCLEOTIDE SEQUENCE [LARGE SCALE GENOMIC DNA]</scope>
    <source>
        <strain evidence="2 3">CCUG 48205</strain>
    </source>
</reference>
<feature type="transmembrane region" description="Helical" evidence="1">
    <location>
        <begin position="176"/>
        <end position="195"/>
    </location>
</feature>
<keyword evidence="1" id="KW-0812">Transmembrane</keyword>
<comment type="caution">
    <text evidence="2">The sequence shown here is derived from an EMBL/GenBank/DDBJ whole genome shotgun (WGS) entry which is preliminary data.</text>
</comment>